<dbReference type="Proteomes" id="UP000823749">
    <property type="component" value="Chromosome 6"/>
</dbReference>
<evidence type="ECO:0000313" key="2">
    <source>
        <dbReference type="Proteomes" id="UP000823749"/>
    </source>
</evidence>
<accession>A0AAV6JXC2</accession>
<dbReference type="EMBL" id="JACTNZ010000006">
    <property type="protein sequence ID" value="KAG5544787.1"/>
    <property type="molecule type" value="Genomic_DNA"/>
</dbReference>
<keyword evidence="2" id="KW-1185">Reference proteome</keyword>
<proteinExistence type="predicted"/>
<protein>
    <submittedName>
        <fullName evidence="1">Uncharacterized protein</fullName>
    </submittedName>
</protein>
<evidence type="ECO:0000313" key="1">
    <source>
        <dbReference type="EMBL" id="KAG5544787.1"/>
    </source>
</evidence>
<dbReference type="SUPFAM" id="SSF54160">
    <property type="entry name" value="Chromo domain-like"/>
    <property type="match status" value="1"/>
</dbReference>
<dbReference type="AlphaFoldDB" id="A0AAV6JXC2"/>
<reference evidence="1 2" key="1">
    <citation type="submission" date="2020-08" db="EMBL/GenBank/DDBJ databases">
        <title>Plant Genome Project.</title>
        <authorList>
            <person name="Zhang R.-G."/>
        </authorList>
    </citation>
    <scope>NUCLEOTIDE SEQUENCE [LARGE SCALE GENOMIC DNA]</scope>
    <source>
        <strain evidence="1">WSP0</strain>
        <tissue evidence="1">Leaf</tissue>
    </source>
</reference>
<comment type="caution">
    <text evidence="1">The sequence shown here is derived from an EMBL/GenBank/DDBJ whole genome shotgun (WGS) entry which is preliminary data.</text>
</comment>
<name>A0AAV6JXC2_9ERIC</name>
<dbReference type="InterPro" id="IPR016197">
    <property type="entry name" value="Chromo-like_dom_sf"/>
</dbReference>
<gene>
    <name evidence="1" type="ORF">RHGRI_017285</name>
</gene>
<sequence length="84" mass="9940">MAVLERRMVKRGNKAVVQWLVQWMNSIPEGATWVDHSEIEAKYPHFQPRGQGGNVTSRLVIRDRMVILYFHDFRELVRSEGREM</sequence>
<organism evidence="1 2">
    <name type="scientific">Rhododendron griersonianum</name>
    <dbReference type="NCBI Taxonomy" id="479676"/>
    <lineage>
        <taxon>Eukaryota</taxon>
        <taxon>Viridiplantae</taxon>
        <taxon>Streptophyta</taxon>
        <taxon>Embryophyta</taxon>
        <taxon>Tracheophyta</taxon>
        <taxon>Spermatophyta</taxon>
        <taxon>Magnoliopsida</taxon>
        <taxon>eudicotyledons</taxon>
        <taxon>Gunneridae</taxon>
        <taxon>Pentapetalae</taxon>
        <taxon>asterids</taxon>
        <taxon>Ericales</taxon>
        <taxon>Ericaceae</taxon>
        <taxon>Ericoideae</taxon>
        <taxon>Rhodoreae</taxon>
        <taxon>Rhododendron</taxon>
    </lineage>
</organism>